<keyword evidence="2" id="KW-0560">Oxidoreductase</keyword>
<evidence type="ECO:0000313" key="4">
    <source>
        <dbReference type="EMBL" id="CAE6495036.1"/>
    </source>
</evidence>
<dbReference type="Proteomes" id="UP000663850">
    <property type="component" value="Unassembled WGS sequence"/>
</dbReference>
<dbReference type="Gene3D" id="3.30.465.10">
    <property type="match status" value="2"/>
</dbReference>
<dbReference type="InterPro" id="IPR006094">
    <property type="entry name" value="Oxid_FAD_bind_N"/>
</dbReference>
<name>A0A8H3CSC3_9AGAM</name>
<dbReference type="PANTHER" id="PTHR13878">
    <property type="entry name" value="GULONOLACTONE OXIDASE"/>
    <property type="match status" value="1"/>
</dbReference>
<proteinExistence type="inferred from homology"/>
<protein>
    <recommendedName>
        <fullName evidence="3">FAD-binding PCMH-type domain-containing protein</fullName>
    </recommendedName>
</protein>
<evidence type="ECO:0000259" key="3">
    <source>
        <dbReference type="PROSITE" id="PS51387"/>
    </source>
</evidence>
<dbReference type="InterPro" id="IPR016166">
    <property type="entry name" value="FAD-bd_PCMH"/>
</dbReference>
<comment type="similarity">
    <text evidence="1">Belongs to the oxygen-dependent FAD-linked oxidoreductase family.</text>
</comment>
<dbReference type="EMBL" id="CAJMWZ010004749">
    <property type="protein sequence ID" value="CAE6495036.1"/>
    <property type="molecule type" value="Genomic_DNA"/>
</dbReference>
<dbReference type="SUPFAM" id="SSF56176">
    <property type="entry name" value="FAD-binding/transporter-associated domain-like"/>
    <property type="match status" value="1"/>
</dbReference>
<dbReference type="PANTHER" id="PTHR13878:SF91">
    <property type="entry name" value="FAD BINDING DOMAIN PROTEIN (AFU_ORTHOLOGUE AFUA_6G12070)-RELATED"/>
    <property type="match status" value="1"/>
</dbReference>
<dbReference type="Gene3D" id="3.40.462.20">
    <property type="match status" value="1"/>
</dbReference>
<dbReference type="AlphaFoldDB" id="A0A8H3CSC3"/>
<accession>A0A8H3CSC3</accession>
<dbReference type="PROSITE" id="PS51387">
    <property type="entry name" value="FAD_PCMH"/>
    <property type="match status" value="1"/>
</dbReference>
<sequence length="511" mass="55085">MSVARVTGDPSFNQTACSDVANNTFSSNWRVERFPTYQYTNWETCNPTDNCNATTVVSGKTCAQGRVPNYAVHAETVQDVVEYVRFATKHNLRIVIKNTGHDLLGRSSGKGGFALWTHKMKDIQFNQTFVPYGCSKEFDGGFLTLDAGVQWGEAYKYADSVDRLIVGGGATSVGSAGGFPLGGGYSLLSPSLGLGLNNIAELELVTADAQLRKVNECSDPDLFWAARGGGGGTWGVTTKVTYRTHPRSKLHLVSLDGFGSNMTDAVARETVIRWVKLAPTLGDMGIGGASVLSENSLAITAMVQSSFVNFTQLKSALEPFTSWLAKQGVLRPELESTVNGTLIYANYTNWYEFFSNAVATPDTPVGTSGSGGAPSRLVPRHYYESDPEGLADILIQGSKESSIIIGMTGPLRFAKDHPTAINNTSVTPYQSPWHIIGFSDIIPRLRQYAQDGGAYFGESDLEEPDAATAYWGSNYPALLHAKVKWDPHNVFQVCHGVGSPTLGNGTQPICA</sequence>
<dbReference type="InterPro" id="IPR036318">
    <property type="entry name" value="FAD-bd_PCMH-like_sf"/>
</dbReference>
<dbReference type="InterPro" id="IPR012951">
    <property type="entry name" value="BBE"/>
</dbReference>
<feature type="domain" description="FAD-binding PCMH-type" evidence="3">
    <location>
        <begin position="64"/>
        <end position="247"/>
    </location>
</feature>
<evidence type="ECO:0000313" key="5">
    <source>
        <dbReference type="Proteomes" id="UP000663850"/>
    </source>
</evidence>
<organism evidence="4 5">
    <name type="scientific">Rhizoctonia solani</name>
    <dbReference type="NCBI Taxonomy" id="456999"/>
    <lineage>
        <taxon>Eukaryota</taxon>
        <taxon>Fungi</taxon>
        <taxon>Dikarya</taxon>
        <taxon>Basidiomycota</taxon>
        <taxon>Agaricomycotina</taxon>
        <taxon>Agaricomycetes</taxon>
        <taxon>Cantharellales</taxon>
        <taxon>Ceratobasidiaceae</taxon>
        <taxon>Rhizoctonia</taxon>
    </lineage>
</organism>
<evidence type="ECO:0000256" key="1">
    <source>
        <dbReference type="ARBA" id="ARBA00005466"/>
    </source>
</evidence>
<dbReference type="GO" id="GO:0016491">
    <property type="term" value="F:oxidoreductase activity"/>
    <property type="evidence" value="ECO:0007669"/>
    <property type="project" value="UniProtKB-KW"/>
</dbReference>
<dbReference type="Pfam" id="PF08031">
    <property type="entry name" value="BBE"/>
    <property type="match status" value="1"/>
</dbReference>
<dbReference type="Pfam" id="PF01565">
    <property type="entry name" value="FAD_binding_4"/>
    <property type="match status" value="1"/>
</dbReference>
<evidence type="ECO:0000256" key="2">
    <source>
        <dbReference type="ARBA" id="ARBA00023002"/>
    </source>
</evidence>
<reference evidence="4" key="1">
    <citation type="submission" date="2021-01" db="EMBL/GenBank/DDBJ databases">
        <authorList>
            <person name="Kaushik A."/>
        </authorList>
    </citation>
    <scope>NUCLEOTIDE SEQUENCE</scope>
    <source>
        <strain evidence="4">Type strain: AG8-Rh-89/</strain>
    </source>
</reference>
<dbReference type="InterPro" id="IPR016169">
    <property type="entry name" value="FAD-bd_PCMH_sub2"/>
</dbReference>
<dbReference type="GO" id="GO:0071949">
    <property type="term" value="F:FAD binding"/>
    <property type="evidence" value="ECO:0007669"/>
    <property type="project" value="InterPro"/>
</dbReference>
<gene>
    <name evidence="4" type="ORF">RDB_LOCUS88550</name>
</gene>
<dbReference type="InterPro" id="IPR050432">
    <property type="entry name" value="FAD-linked_Oxidoreductases_BP"/>
</dbReference>
<comment type="caution">
    <text evidence="4">The sequence shown here is derived from an EMBL/GenBank/DDBJ whole genome shotgun (WGS) entry which is preliminary data.</text>
</comment>